<evidence type="ECO:0000313" key="2">
    <source>
        <dbReference type="Proteomes" id="UP000706151"/>
    </source>
</evidence>
<protein>
    <submittedName>
        <fullName evidence="1">Uncharacterized protein</fullName>
    </submittedName>
</protein>
<organism evidence="1 2">
    <name type="scientific">Candidatus Accumulibacter affinis</name>
    <dbReference type="NCBI Taxonomy" id="2954384"/>
    <lineage>
        <taxon>Bacteria</taxon>
        <taxon>Pseudomonadati</taxon>
        <taxon>Pseudomonadota</taxon>
        <taxon>Betaproteobacteria</taxon>
        <taxon>Candidatus Accumulibacter</taxon>
    </lineage>
</organism>
<gene>
    <name evidence="1" type="ORF">IPK02_02360</name>
</gene>
<dbReference type="EMBL" id="JADJOT010000002">
    <property type="protein sequence ID" value="MBK7952890.1"/>
    <property type="molecule type" value="Genomic_DNA"/>
</dbReference>
<evidence type="ECO:0000313" key="1">
    <source>
        <dbReference type="EMBL" id="MBK7952890.1"/>
    </source>
</evidence>
<accession>A0A935T4M6</accession>
<dbReference type="Proteomes" id="UP000706151">
    <property type="component" value="Unassembled WGS sequence"/>
</dbReference>
<proteinExistence type="predicted"/>
<sequence length="52" mass="5860">MSTALERRMAKLEGTTRPNQNRIDILLRRILCTVGSEAVHAVIGDRVVDRRA</sequence>
<comment type="caution">
    <text evidence="1">The sequence shown here is derived from an EMBL/GenBank/DDBJ whole genome shotgun (WGS) entry which is preliminary data.</text>
</comment>
<reference evidence="1 2" key="1">
    <citation type="submission" date="2020-10" db="EMBL/GenBank/DDBJ databases">
        <title>Connecting structure to function with the recovery of over 1000 high-quality activated sludge metagenome-assembled genomes encoding full-length rRNA genes using long-read sequencing.</title>
        <authorList>
            <person name="Singleton C.M."/>
            <person name="Petriglieri F."/>
            <person name="Kristensen J.M."/>
            <person name="Kirkegaard R.H."/>
            <person name="Michaelsen T.Y."/>
            <person name="Andersen M.H."/>
            <person name="Karst S.M."/>
            <person name="Dueholm M.S."/>
            <person name="Nielsen P.H."/>
            <person name="Albertsen M."/>
        </authorList>
    </citation>
    <scope>NUCLEOTIDE SEQUENCE [LARGE SCALE GENOMIC DNA]</scope>
    <source>
        <strain evidence="1">Fred_18-Q3-R57-64_BAT3C.720</strain>
    </source>
</reference>
<dbReference type="AlphaFoldDB" id="A0A935T4M6"/>
<name>A0A935T4M6_9PROT</name>